<evidence type="ECO:0000256" key="3">
    <source>
        <dbReference type="ARBA" id="ARBA00022692"/>
    </source>
</evidence>
<evidence type="ECO:0000313" key="7">
    <source>
        <dbReference type="EMBL" id="GAA4901957.1"/>
    </source>
</evidence>
<keyword evidence="5 6" id="KW-0472">Membrane</keyword>
<dbReference type="InterPro" id="IPR017039">
    <property type="entry name" value="Virul_fac_BrkB"/>
</dbReference>
<dbReference type="PANTHER" id="PTHR30213">
    <property type="entry name" value="INNER MEMBRANE PROTEIN YHJD"/>
    <property type="match status" value="1"/>
</dbReference>
<comment type="caution">
    <text evidence="7">The sequence shown here is derived from an EMBL/GenBank/DDBJ whole genome shotgun (WGS) entry which is preliminary data.</text>
</comment>
<protein>
    <submittedName>
        <fullName evidence="7">Uncharacterized protein</fullName>
    </submittedName>
</protein>
<feature type="transmembrane region" description="Helical" evidence="6">
    <location>
        <begin position="367"/>
        <end position="391"/>
    </location>
</feature>
<reference evidence="8" key="1">
    <citation type="journal article" date="2019" name="Int. J. Syst. Evol. Microbiol.">
        <title>The Global Catalogue of Microorganisms (GCM) 10K type strain sequencing project: providing services to taxonomists for standard genome sequencing and annotation.</title>
        <authorList>
            <consortium name="The Broad Institute Genomics Platform"/>
            <consortium name="The Broad Institute Genome Sequencing Center for Infectious Disease"/>
            <person name="Wu L."/>
            <person name="Ma J."/>
        </authorList>
    </citation>
    <scope>NUCLEOTIDE SEQUENCE [LARGE SCALE GENOMIC DNA]</scope>
    <source>
        <strain evidence="8">JCM 19125</strain>
    </source>
</reference>
<dbReference type="Proteomes" id="UP001501521">
    <property type="component" value="Unassembled WGS sequence"/>
</dbReference>
<accession>A0ABP9FFV8</accession>
<name>A0ABP9FFV8_9ACTN</name>
<evidence type="ECO:0000313" key="8">
    <source>
        <dbReference type="Proteomes" id="UP001501521"/>
    </source>
</evidence>
<evidence type="ECO:0000256" key="2">
    <source>
        <dbReference type="ARBA" id="ARBA00022475"/>
    </source>
</evidence>
<sequence length="393" mass="42282">MKDWIEKVTNKPVVAHAMAANERYGQRLGPQFAAAVTYFTVLSMVPILMFAFAMLGLTLTVLRPDLMEQVQTAIVDQLGEDGVAKDIGEFIKETLSGWRGVFGIGLLTAAYSGSNWAGNLKRAVRVMWADKFSEATAKKNFFLDLLGNLGIFLGLLLALGVGVGVSQVGHGLSQQIIDWLGWEGVPGIGILWRVITIGLTFVVSWLLVAFLFIALPRKAARPRAWLIGTLIGATLLTVLQSAAGLIMGVFGGNAAVGVFGPIIVMMLVFNLLATIILMTAAWVGTDDVWQAERDRKYVDEHSELSGEVEPRAGDEELLASQRASRRWAATRSLDDLRGATSAVPEPDPDTYVRQDVAARGMKTNLGIGYGVGAATGLGVGALIVGLLKLVFRR</sequence>
<evidence type="ECO:0000256" key="1">
    <source>
        <dbReference type="ARBA" id="ARBA00004651"/>
    </source>
</evidence>
<feature type="transmembrane region" description="Helical" evidence="6">
    <location>
        <begin position="190"/>
        <end position="213"/>
    </location>
</feature>
<comment type="subcellular location">
    <subcellularLocation>
        <location evidence="1">Cell membrane</location>
        <topology evidence="1">Multi-pass membrane protein</topology>
    </subcellularLocation>
</comment>
<evidence type="ECO:0000256" key="4">
    <source>
        <dbReference type="ARBA" id="ARBA00022989"/>
    </source>
</evidence>
<dbReference type="PANTHER" id="PTHR30213:SF1">
    <property type="entry name" value="INNER MEMBRANE PROTEIN YHJD"/>
    <property type="match status" value="1"/>
</dbReference>
<feature type="transmembrane region" description="Helical" evidence="6">
    <location>
        <begin position="262"/>
        <end position="283"/>
    </location>
</feature>
<feature type="transmembrane region" description="Helical" evidence="6">
    <location>
        <begin position="225"/>
        <end position="250"/>
    </location>
</feature>
<dbReference type="EMBL" id="BAABLV010000035">
    <property type="protein sequence ID" value="GAA4901957.1"/>
    <property type="molecule type" value="Genomic_DNA"/>
</dbReference>
<proteinExistence type="predicted"/>
<dbReference type="Pfam" id="PF03631">
    <property type="entry name" value="Virul_fac_BrkB"/>
    <property type="match status" value="1"/>
</dbReference>
<evidence type="ECO:0000256" key="6">
    <source>
        <dbReference type="SAM" id="Phobius"/>
    </source>
</evidence>
<keyword evidence="8" id="KW-1185">Reference proteome</keyword>
<feature type="transmembrane region" description="Helical" evidence="6">
    <location>
        <begin position="100"/>
        <end position="120"/>
    </location>
</feature>
<keyword evidence="4 6" id="KW-1133">Transmembrane helix</keyword>
<gene>
    <name evidence="7" type="ORF">GCM10025789_20730</name>
</gene>
<feature type="transmembrane region" description="Helical" evidence="6">
    <location>
        <begin position="32"/>
        <end position="57"/>
    </location>
</feature>
<dbReference type="RefSeq" id="WP_345582551.1">
    <property type="nucleotide sequence ID" value="NZ_BAABLV010000035.1"/>
</dbReference>
<keyword evidence="2" id="KW-1003">Cell membrane</keyword>
<keyword evidence="3 6" id="KW-0812">Transmembrane</keyword>
<organism evidence="7 8">
    <name type="scientific">Tessaracoccus lubricantis</name>
    <dbReference type="NCBI Taxonomy" id="545543"/>
    <lineage>
        <taxon>Bacteria</taxon>
        <taxon>Bacillati</taxon>
        <taxon>Actinomycetota</taxon>
        <taxon>Actinomycetes</taxon>
        <taxon>Propionibacteriales</taxon>
        <taxon>Propionibacteriaceae</taxon>
        <taxon>Tessaracoccus</taxon>
    </lineage>
</organism>
<feature type="transmembrane region" description="Helical" evidence="6">
    <location>
        <begin position="141"/>
        <end position="165"/>
    </location>
</feature>
<evidence type="ECO:0000256" key="5">
    <source>
        <dbReference type="ARBA" id="ARBA00023136"/>
    </source>
</evidence>